<evidence type="ECO:0000256" key="1">
    <source>
        <dbReference type="SAM" id="MobiDB-lite"/>
    </source>
</evidence>
<gene>
    <name evidence="3" type="ORF">PHISCL_07163</name>
</gene>
<feature type="region of interest" description="Disordered" evidence="1">
    <location>
        <begin position="1"/>
        <end position="20"/>
    </location>
</feature>
<dbReference type="Proteomes" id="UP000266188">
    <property type="component" value="Unassembled WGS sequence"/>
</dbReference>
<reference evidence="4" key="1">
    <citation type="submission" date="2017-02" db="EMBL/GenBank/DDBJ databases">
        <authorList>
            <person name="Tafer H."/>
            <person name="Lopandic K."/>
        </authorList>
    </citation>
    <scope>NUCLEOTIDE SEQUENCE [LARGE SCALE GENOMIC DNA]</scope>
    <source>
        <strain evidence="4">CBS 366.77</strain>
    </source>
</reference>
<dbReference type="Pfam" id="PF13577">
    <property type="entry name" value="SnoaL_4"/>
    <property type="match status" value="1"/>
</dbReference>
<dbReference type="InterPro" id="IPR037401">
    <property type="entry name" value="SnoaL-like"/>
</dbReference>
<feature type="domain" description="SnoaL-like" evidence="2">
    <location>
        <begin position="55"/>
        <end position="163"/>
    </location>
</feature>
<dbReference type="InterPro" id="IPR032710">
    <property type="entry name" value="NTF2-like_dom_sf"/>
</dbReference>
<proteinExistence type="predicted"/>
<evidence type="ECO:0000313" key="3">
    <source>
        <dbReference type="EMBL" id="RJE20493.1"/>
    </source>
</evidence>
<dbReference type="AlphaFoldDB" id="A0A3A2ZDV2"/>
<organism evidence="3 4">
    <name type="scientific">Aspergillus sclerotialis</name>
    <dbReference type="NCBI Taxonomy" id="2070753"/>
    <lineage>
        <taxon>Eukaryota</taxon>
        <taxon>Fungi</taxon>
        <taxon>Dikarya</taxon>
        <taxon>Ascomycota</taxon>
        <taxon>Pezizomycotina</taxon>
        <taxon>Eurotiomycetes</taxon>
        <taxon>Eurotiomycetidae</taxon>
        <taxon>Eurotiales</taxon>
        <taxon>Aspergillaceae</taxon>
        <taxon>Aspergillus</taxon>
        <taxon>Aspergillus subgen. Polypaecilum</taxon>
    </lineage>
</organism>
<comment type="caution">
    <text evidence="3">The sequence shown here is derived from an EMBL/GenBank/DDBJ whole genome shotgun (WGS) entry which is preliminary data.</text>
</comment>
<evidence type="ECO:0000313" key="4">
    <source>
        <dbReference type="Proteomes" id="UP000266188"/>
    </source>
</evidence>
<keyword evidence="4" id="KW-1185">Reference proteome</keyword>
<accession>A0A3A2ZDV2</accession>
<evidence type="ECO:0000259" key="2">
    <source>
        <dbReference type="Pfam" id="PF13577"/>
    </source>
</evidence>
<dbReference type="EMBL" id="MVGC01000301">
    <property type="protein sequence ID" value="RJE20493.1"/>
    <property type="molecule type" value="Genomic_DNA"/>
</dbReference>
<sequence>MPDLHSLPAGSRPELAIRNNGPNDLALERYKLRELAEGWPAYRHEANQDMHGMHANSDACEWENLRSIFHPNAYIYTTWTGRTFYEDFIRASQRGMDAGAFIMHRVHGSTTDITPDATRAVTKMKATITQRFVLDGCEVDAEADCRFCFFWEKNPASGEWRARFVRHWYEKDKLIPVNPGKVPNLDEDALAAYPNGYRFLAYCQERTMGVQVLRDMPGHRREAGNANGQKHDLLYWQCKRWLDGEEVDI</sequence>
<dbReference type="OrthoDB" id="2533647at2759"/>
<name>A0A3A2ZDV2_9EURO</name>
<dbReference type="STRING" id="2070753.A0A3A2ZDV2"/>
<dbReference type="SUPFAM" id="SSF54427">
    <property type="entry name" value="NTF2-like"/>
    <property type="match status" value="1"/>
</dbReference>
<protein>
    <recommendedName>
        <fullName evidence="2">SnoaL-like domain-containing protein</fullName>
    </recommendedName>
</protein>
<dbReference type="Gene3D" id="3.10.450.50">
    <property type="match status" value="1"/>
</dbReference>